<keyword evidence="9" id="KW-1185">Reference proteome</keyword>
<evidence type="ECO:0000256" key="2">
    <source>
        <dbReference type="ARBA" id="ARBA00022386"/>
    </source>
</evidence>
<dbReference type="RefSeq" id="WP_015752377.1">
    <property type="nucleotide sequence ID" value="NC_013223.1"/>
</dbReference>
<evidence type="ECO:0000256" key="3">
    <source>
        <dbReference type="ARBA" id="ARBA00023015"/>
    </source>
</evidence>
<dbReference type="InterPro" id="IPR036421">
    <property type="entry name" value="Fe_dep_repressor_sf"/>
</dbReference>
<feature type="domain" description="HTH dtxR-type" evidence="7">
    <location>
        <begin position="4"/>
        <end position="65"/>
    </location>
</feature>
<protein>
    <recommendedName>
        <fullName evidence="2">Transcriptional regulator MntR</fullName>
    </recommendedName>
</protein>
<comment type="function">
    <text evidence="6">In the presence of manganese, represses expression of mntH and mntS. Up-regulates expression of mntP.</text>
</comment>
<dbReference type="GO" id="GO:0046914">
    <property type="term" value="F:transition metal ion binding"/>
    <property type="evidence" value="ECO:0007669"/>
    <property type="project" value="InterPro"/>
</dbReference>
<evidence type="ECO:0000256" key="1">
    <source>
        <dbReference type="ARBA" id="ARBA00007871"/>
    </source>
</evidence>
<keyword evidence="5" id="KW-0804">Transcription</keyword>
<dbReference type="InterPro" id="IPR050536">
    <property type="entry name" value="DtxR_MntR_Metal-Reg"/>
</dbReference>
<dbReference type="HOGENOM" id="CLU_069532_3_0_7"/>
<sequence length="168" mass="19080">MAKLSPTLEDYLETIFLLESEHKAARPKDIASNLNVQRASVTGALQSLSEKGLVNYQPYSAVTLTSEGFRVATKVVHRHRVLAEFLQTFLQLAPEVAEANACRLEHDIDDETLERLIAFIKFVQQCPRTGPDWLQAFTRFCEHKGRCENCSPCLRHCLETYEDEHGES</sequence>
<name>C8X4L1_DESRD</name>
<dbReference type="GO" id="GO:0003700">
    <property type="term" value="F:DNA-binding transcription factor activity"/>
    <property type="evidence" value="ECO:0007669"/>
    <property type="project" value="InterPro"/>
</dbReference>
<dbReference type="PANTHER" id="PTHR33238">
    <property type="entry name" value="IRON (METAL) DEPENDENT REPRESSOR, DTXR FAMILY"/>
    <property type="match status" value="1"/>
</dbReference>
<keyword evidence="3" id="KW-0805">Transcription regulation</keyword>
<evidence type="ECO:0000313" key="8">
    <source>
        <dbReference type="EMBL" id="ACV69234.1"/>
    </source>
</evidence>
<dbReference type="GO" id="GO:0003677">
    <property type="term" value="F:DNA binding"/>
    <property type="evidence" value="ECO:0007669"/>
    <property type="project" value="UniProtKB-KW"/>
</dbReference>
<dbReference type="PANTHER" id="PTHR33238:SF7">
    <property type="entry name" value="IRON-DEPENDENT TRANSCRIPTIONAL REGULATOR"/>
    <property type="match status" value="1"/>
</dbReference>
<dbReference type="AlphaFoldDB" id="C8X4L1"/>
<dbReference type="Pfam" id="PF01325">
    <property type="entry name" value="Fe_dep_repress"/>
    <property type="match status" value="1"/>
</dbReference>
<gene>
    <name evidence="8" type="ordered locus">Dret_1950</name>
</gene>
<dbReference type="InterPro" id="IPR001367">
    <property type="entry name" value="Fe_dep_repressor"/>
</dbReference>
<dbReference type="InterPro" id="IPR036390">
    <property type="entry name" value="WH_DNA-bd_sf"/>
</dbReference>
<keyword evidence="4" id="KW-0238">DNA-binding</keyword>
<dbReference type="Gene3D" id="1.10.10.10">
    <property type="entry name" value="Winged helix-like DNA-binding domain superfamily/Winged helix DNA-binding domain"/>
    <property type="match status" value="1"/>
</dbReference>
<reference evidence="9" key="1">
    <citation type="submission" date="2009-09" db="EMBL/GenBank/DDBJ databases">
        <title>The complete chromosome of Desulfohalobium retbaense DSM 5692.</title>
        <authorList>
            <consortium name="US DOE Joint Genome Institute (JGI-PGF)"/>
            <person name="Lucas S."/>
            <person name="Copeland A."/>
            <person name="Lapidus A."/>
            <person name="Glavina del Rio T."/>
            <person name="Dalin E."/>
            <person name="Tice H."/>
            <person name="Bruce D."/>
            <person name="Goodwin L."/>
            <person name="Pitluck S."/>
            <person name="Kyrpides N."/>
            <person name="Mavromatis K."/>
            <person name="Ivanova N."/>
            <person name="Mikhailova N."/>
            <person name="Munk A.C."/>
            <person name="Brettin T."/>
            <person name="Detter J.C."/>
            <person name="Han C."/>
            <person name="Tapia R."/>
            <person name="Larimer F."/>
            <person name="Land M."/>
            <person name="Hauser L."/>
            <person name="Markowitz V."/>
            <person name="Cheng J.-F."/>
            <person name="Hugenholtz P."/>
            <person name="Woyke T."/>
            <person name="Wu D."/>
            <person name="Spring S."/>
            <person name="Klenk H.-P."/>
            <person name="Eisen J.A."/>
        </authorList>
    </citation>
    <scope>NUCLEOTIDE SEQUENCE [LARGE SCALE GENOMIC DNA]</scope>
    <source>
        <strain evidence="9">DSM 5692</strain>
    </source>
</reference>
<evidence type="ECO:0000256" key="4">
    <source>
        <dbReference type="ARBA" id="ARBA00023125"/>
    </source>
</evidence>
<organism evidence="8 9">
    <name type="scientific">Desulfohalobium retbaense (strain ATCC 49708 / DSM 5692 / JCM 16813 / HR100)</name>
    <dbReference type="NCBI Taxonomy" id="485915"/>
    <lineage>
        <taxon>Bacteria</taxon>
        <taxon>Pseudomonadati</taxon>
        <taxon>Thermodesulfobacteriota</taxon>
        <taxon>Desulfovibrionia</taxon>
        <taxon>Desulfovibrionales</taxon>
        <taxon>Desulfohalobiaceae</taxon>
        <taxon>Desulfohalobium</taxon>
    </lineage>
</organism>
<dbReference type="Gene3D" id="1.10.60.10">
    <property type="entry name" value="Iron dependent repressor, metal binding and dimerisation domain"/>
    <property type="match status" value="1"/>
</dbReference>
<dbReference type="InterPro" id="IPR022689">
    <property type="entry name" value="Iron_dep_repressor"/>
</dbReference>
<evidence type="ECO:0000259" key="7">
    <source>
        <dbReference type="PROSITE" id="PS50944"/>
    </source>
</evidence>
<comment type="similarity">
    <text evidence="1">Belongs to the DtxR/MntR family.</text>
</comment>
<dbReference type="KEGG" id="drt:Dret_1950"/>
<evidence type="ECO:0000256" key="5">
    <source>
        <dbReference type="ARBA" id="ARBA00023163"/>
    </source>
</evidence>
<dbReference type="Proteomes" id="UP000001052">
    <property type="component" value="Chromosome"/>
</dbReference>
<dbReference type="InterPro" id="IPR022687">
    <property type="entry name" value="HTH_DTXR"/>
</dbReference>
<dbReference type="OrthoDB" id="9791355at2"/>
<dbReference type="STRING" id="485915.Dret_1950"/>
<dbReference type="SUPFAM" id="SSF46785">
    <property type="entry name" value="Winged helix' DNA-binding domain"/>
    <property type="match status" value="1"/>
</dbReference>
<dbReference type="PROSITE" id="PS50944">
    <property type="entry name" value="HTH_DTXR"/>
    <property type="match status" value="1"/>
</dbReference>
<dbReference type="eggNOG" id="COG1321">
    <property type="taxonomic scope" value="Bacteria"/>
</dbReference>
<dbReference type="GO" id="GO:0046983">
    <property type="term" value="F:protein dimerization activity"/>
    <property type="evidence" value="ECO:0007669"/>
    <property type="project" value="InterPro"/>
</dbReference>
<dbReference type="SUPFAM" id="SSF47979">
    <property type="entry name" value="Iron-dependent repressor protein, dimerization domain"/>
    <property type="match status" value="1"/>
</dbReference>
<dbReference type="SMART" id="SM00529">
    <property type="entry name" value="HTH_DTXR"/>
    <property type="match status" value="1"/>
</dbReference>
<dbReference type="InterPro" id="IPR036388">
    <property type="entry name" value="WH-like_DNA-bd_sf"/>
</dbReference>
<reference evidence="8 9" key="2">
    <citation type="journal article" date="2010" name="Stand. Genomic Sci.">
        <title>Complete genome sequence of Desulfohalobium retbaense type strain (HR(100)).</title>
        <authorList>
            <person name="Spring S."/>
            <person name="Nolan M."/>
            <person name="Lapidus A."/>
            <person name="Glavina Del Rio T."/>
            <person name="Copeland A."/>
            <person name="Tice H."/>
            <person name="Cheng J.F."/>
            <person name="Lucas S."/>
            <person name="Land M."/>
            <person name="Chen F."/>
            <person name="Bruce D."/>
            <person name="Goodwin L."/>
            <person name="Pitluck S."/>
            <person name="Ivanova N."/>
            <person name="Mavromatis K."/>
            <person name="Mikhailova N."/>
            <person name="Pati A."/>
            <person name="Chen A."/>
            <person name="Palaniappan K."/>
            <person name="Hauser L."/>
            <person name="Chang Y.J."/>
            <person name="Jeffries C.D."/>
            <person name="Munk C."/>
            <person name="Kiss H."/>
            <person name="Chain P."/>
            <person name="Han C."/>
            <person name="Brettin T."/>
            <person name="Detter J.C."/>
            <person name="Schuler E."/>
            <person name="Goker M."/>
            <person name="Rohde M."/>
            <person name="Bristow J."/>
            <person name="Eisen J.A."/>
            <person name="Markowitz V."/>
            <person name="Hugenholtz P."/>
            <person name="Kyrpides N.C."/>
            <person name="Klenk H.P."/>
        </authorList>
    </citation>
    <scope>NUCLEOTIDE SEQUENCE [LARGE SCALE GENOMIC DNA]</scope>
    <source>
        <strain evidence="8 9">DSM 5692</strain>
    </source>
</reference>
<accession>C8X4L1</accession>
<dbReference type="EMBL" id="CP001734">
    <property type="protein sequence ID" value="ACV69234.1"/>
    <property type="molecule type" value="Genomic_DNA"/>
</dbReference>
<evidence type="ECO:0000313" key="9">
    <source>
        <dbReference type="Proteomes" id="UP000001052"/>
    </source>
</evidence>
<proteinExistence type="inferred from homology"/>
<dbReference type="Pfam" id="PF02742">
    <property type="entry name" value="Fe_dep_repr_C"/>
    <property type="match status" value="1"/>
</dbReference>
<evidence type="ECO:0000256" key="6">
    <source>
        <dbReference type="ARBA" id="ARBA00025185"/>
    </source>
</evidence>